<comment type="caution">
    <text evidence="1">The sequence shown here is derived from an EMBL/GenBank/DDBJ whole genome shotgun (WGS) entry which is preliminary data.</text>
</comment>
<dbReference type="EMBL" id="LGKP01000040">
    <property type="protein sequence ID" value="KPL80203.1"/>
    <property type="molecule type" value="Genomic_DNA"/>
</dbReference>
<keyword evidence="2" id="KW-1185">Reference proteome</keyword>
<evidence type="ECO:0000313" key="1">
    <source>
        <dbReference type="EMBL" id="KPL80203.1"/>
    </source>
</evidence>
<dbReference type="STRING" id="70996.SE18_24410"/>
<protein>
    <submittedName>
        <fullName evidence="1">Uncharacterized protein</fullName>
    </submittedName>
</protein>
<evidence type="ECO:0000313" key="2">
    <source>
        <dbReference type="Proteomes" id="UP000050277"/>
    </source>
</evidence>
<reference evidence="1 2" key="1">
    <citation type="submission" date="2015-07" db="EMBL/GenBank/DDBJ databases">
        <title>Whole genome sequence of Herpetosiphon geysericola DSM 7119.</title>
        <authorList>
            <person name="Hemp J."/>
            <person name="Ward L.M."/>
            <person name="Pace L.A."/>
            <person name="Fischer W.W."/>
        </authorList>
    </citation>
    <scope>NUCLEOTIDE SEQUENCE [LARGE SCALE GENOMIC DNA]</scope>
    <source>
        <strain evidence="1 2">DSM 7119</strain>
    </source>
</reference>
<dbReference type="Proteomes" id="UP000050277">
    <property type="component" value="Unassembled WGS sequence"/>
</dbReference>
<organism evidence="1 2">
    <name type="scientific">Herpetosiphon geysericola</name>
    <dbReference type="NCBI Taxonomy" id="70996"/>
    <lineage>
        <taxon>Bacteria</taxon>
        <taxon>Bacillati</taxon>
        <taxon>Chloroflexota</taxon>
        <taxon>Chloroflexia</taxon>
        <taxon>Herpetosiphonales</taxon>
        <taxon>Herpetosiphonaceae</taxon>
        <taxon>Herpetosiphon</taxon>
    </lineage>
</organism>
<sequence length="68" mass="7759">MKGTQCSHCGEQAMPSDHYCSPCKITAKLLANAVKQLRLTGEQQQTLWRMTYHSSRKTRVLLETLRGH</sequence>
<dbReference type="AlphaFoldDB" id="A0A0P6Y4V0"/>
<gene>
    <name evidence="1" type="ORF">SE18_24410</name>
</gene>
<dbReference type="RefSeq" id="WP_054537087.1">
    <property type="nucleotide sequence ID" value="NZ_LGKP01000040.1"/>
</dbReference>
<proteinExistence type="predicted"/>
<accession>A0A0P6Y4V0</accession>
<name>A0A0P6Y4V0_9CHLR</name>